<dbReference type="SMART" id="SM00382">
    <property type="entry name" value="AAA"/>
    <property type="match status" value="1"/>
</dbReference>
<dbReference type="Proteomes" id="UP000522081">
    <property type="component" value="Unassembled WGS sequence"/>
</dbReference>
<dbReference type="AlphaFoldDB" id="A0A7Y9XZ70"/>
<dbReference type="PANTHER" id="PTHR37291:SF1">
    <property type="entry name" value="TYPE IV METHYL-DIRECTED RESTRICTION ENZYME ECOKMCRB SUBUNIT"/>
    <property type="match status" value="1"/>
</dbReference>
<dbReference type="InterPro" id="IPR052934">
    <property type="entry name" value="Methyl-DNA_Rec/Restrict_Enz"/>
</dbReference>
<accession>A0A7Y9XZ70</accession>
<evidence type="ECO:0000259" key="2">
    <source>
        <dbReference type="SMART" id="SM00382"/>
    </source>
</evidence>
<dbReference type="Gene3D" id="3.40.50.300">
    <property type="entry name" value="P-loop containing nucleotide triphosphate hydrolases"/>
    <property type="match status" value="1"/>
</dbReference>
<comment type="caution">
    <text evidence="3">The sequence shown here is derived from an EMBL/GenBank/DDBJ whole genome shotgun (WGS) entry which is preliminary data.</text>
</comment>
<keyword evidence="4" id="KW-1185">Reference proteome</keyword>
<dbReference type="GO" id="GO:0005524">
    <property type="term" value="F:ATP binding"/>
    <property type="evidence" value="ECO:0007669"/>
    <property type="project" value="InterPro"/>
</dbReference>
<evidence type="ECO:0000313" key="3">
    <source>
        <dbReference type="EMBL" id="NYH97090.1"/>
    </source>
</evidence>
<name>A0A7Y9XZ70_9SPHN</name>
<dbReference type="Pfam" id="PF07728">
    <property type="entry name" value="AAA_5"/>
    <property type="match status" value="1"/>
</dbReference>
<organism evidence="3 4">
    <name type="scientific">Novosphingobium marinum</name>
    <dbReference type="NCBI Taxonomy" id="1514948"/>
    <lineage>
        <taxon>Bacteria</taxon>
        <taxon>Pseudomonadati</taxon>
        <taxon>Pseudomonadota</taxon>
        <taxon>Alphaproteobacteria</taxon>
        <taxon>Sphingomonadales</taxon>
        <taxon>Sphingomonadaceae</taxon>
        <taxon>Novosphingobium</taxon>
    </lineage>
</organism>
<evidence type="ECO:0000313" key="4">
    <source>
        <dbReference type="Proteomes" id="UP000522081"/>
    </source>
</evidence>
<dbReference type="GO" id="GO:0016887">
    <property type="term" value="F:ATP hydrolysis activity"/>
    <property type="evidence" value="ECO:0007669"/>
    <property type="project" value="InterPro"/>
</dbReference>
<evidence type="ECO:0000256" key="1">
    <source>
        <dbReference type="SAM" id="MobiDB-lite"/>
    </source>
</evidence>
<dbReference type="InterPro" id="IPR003593">
    <property type="entry name" value="AAA+_ATPase"/>
</dbReference>
<feature type="domain" description="AAA+ ATPase" evidence="2">
    <location>
        <begin position="437"/>
        <end position="820"/>
    </location>
</feature>
<feature type="region of interest" description="Disordered" evidence="1">
    <location>
        <begin position="416"/>
        <end position="439"/>
    </location>
</feature>
<protein>
    <submittedName>
        <fullName evidence="3">DNA polymerase III delta prime subunit</fullName>
    </submittedName>
</protein>
<gene>
    <name evidence="3" type="ORF">FHS75_003451</name>
</gene>
<dbReference type="PANTHER" id="PTHR37291">
    <property type="entry name" value="5-METHYLCYTOSINE-SPECIFIC RESTRICTION ENZYME B"/>
    <property type="match status" value="1"/>
</dbReference>
<dbReference type="RefSeq" id="WP_179408855.1">
    <property type="nucleotide sequence ID" value="NZ_BMGF01000014.1"/>
</dbReference>
<reference evidence="3 4" key="1">
    <citation type="submission" date="2020-07" db="EMBL/GenBank/DDBJ databases">
        <title>Genomic Encyclopedia of Type Strains, Phase IV (KMG-IV): sequencing the most valuable type-strain genomes for metagenomic binning, comparative biology and taxonomic classification.</title>
        <authorList>
            <person name="Goeker M."/>
        </authorList>
    </citation>
    <scope>NUCLEOTIDE SEQUENCE [LARGE SCALE GENOMIC DNA]</scope>
    <source>
        <strain evidence="3 4">DSM 29043</strain>
    </source>
</reference>
<proteinExistence type="predicted"/>
<sequence>MSRPDVDAVLDTIKEFDRIGRASFMDKYGFADRNITYEVEVGSRRYPSKAIFGAAYARMPGEVARTSETCDGKNAREHLARLGLKIVGGNLPNASPPPQSQADRIRIFVIRNYIEPARHKGEASIEIISGDVHSAMGLQNALPAVCSVLEGKAFAERAKVSLVDRHSPIGSDKPSSTIRYRFALQGGGIGLDMAVLERLKLAFLSLHPDFTNFADTPSFASNEGDYKQALIDEAQRLLAAMQDRPDAELGAAMIELLAGRTQLFCNLIDWRAQKVVDNAEEAQPGLVSAAAGRLARAEDATDGIMAFLDIVWPHMRGDLPSNPYAESRMFPTMLRALVDPETVLAIRSMPTDNAARALLGRPAFANAPLSREEQQTVTAMAREMMCVMDEEWGWAPRHLWDVQGFIWETCQKRLPDQTEPAIEEQPASEKAKPAMPQPTNLILYGPPGTGKTYRTAAEAVRLCGEAVPADRDELMDLYRSLSRKGRIGFVTFHQNFSYEDFVEGLRPQQAETDEQGDGGGTGFSLVPRDGVFKEMAKVAGENRGRALTQDLPPFDGSRKIFKMSLGRSWASEDDAIYQGALDGGYVVLGWGGDVDWSSPEYDDWEAIKRRWRQDHPDAHGNDPNMSQIYTFRTNMEIGSLIVISDGNMKFRAIAEVTGDYRFEPGPGGEYNHRRNVRWLWHSDESLPRERIYRKQLSQVSAYQMQSRQVVWDALEQIVASGGDAVATSGEPEPYVLVIDEINRANVSKVFGELITLLEPDKRAGQENALSVKLPYSGDDFSVPSNLHIIGTMNTADRSIALLDTALRRRFRFEEMAPDTSVEAFQKAEADTGLPLAAVLDAMNRRIEYLVDRDHRIGHAFFIGCETKAQVDAVMRDKVIPLLQEYFFDDWNRLAAVLGEKDRGGNFLACETIEDPLGEGDPMKSWRVRKEFDEGAYHRLVSGKVAPAPDAADPEAGAP</sequence>
<dbReference type="InterPro" id="IPR027417">
    <property type="entry name" value="P-loop_NTPase"/>
</dbReference>
<dbReference type="SUPFAM" id="SSF52540">
    <property type="entry name" value="P-loop containing nucleoside triphosphate hydrolases"/>
    <property type="match status" value="1"/>
</dbReference>
<dbReference type="Pfam" id="PF26345">
    <property type="entry name" value="ScoMcrA_N"/>
    <property type="match status" value="1"/>
</dbReference>
<dbReference type="InterPro" id="IPR011704">
    <property type="entry name" value="ATPase_dyneun-rel_AAA"/>
</dbReference>
<dbReference type="InterPro" id="IPR058807">
    <property type="entry name" value="ScoMcrA_N"/>
</dbReference>
<dbReference type="EMBL" id="JACBZF010000012">
    <property type="protein sequence ID" value="NYH97090.1"/>
    <property type="molecule type" value="Genomic_DNA"/>
</dbReference>